<keyword evidence="2" id="KW-1185">Reference proteome</keyword>
<dbReference type="RefSeq" id="XP_004352219.1">
    <property type="nucleotide sequence ID" value="XM_004352167.1"/>
</dbReference>
<reference evidence="2" key="1">
    <citation type="journal article" date="2011" name="Genome Res.">
        <title>Phylogeny-wide analysis of social amoeba genomes highlights ancient origins for complex intercellular communication.</title>
        <authorList>
            <person name="Heidel A.J."/>
            <person name="Lawal H.M."/>
            <person name="Felder M."/>
            <person name="Schilde C."/>
            <person name="Helps N.R."/>
            <person name="Tunggal B."/>
            <person name="Rivero F."/>
            <person name="John U."/>
            <person name="Schleicher M."/>
            <person name="Eichinger L."/>
            <person name="Platzer M."/>
            <person name="Noegel A.A."/>
            <person name="Schaap P."/>
            <person name="Gloeckner G."/>
        </authorList>
    </citation>
    <scope>NUCLEOTIDE SEQUENCE [LARGE SCALE GENOMIC DNA]</scope>
    <source>
        <strain evidence="2">SH3</strain>
    </source>
</reference>
<evidence type="ECO:0008006" key="3">
    <source>
        <dbReference type="Google" id="ProtNLM"/>
    </source>
</evidence>
<gene>
    <name evidence="1" type="ORF">DFA_09563</name>
</gene>
<proteinExistence type="predicted"/>
<name>F4Q7Z4_CACFS</name>
<evidence type="ECO:0000313" key="1">
    <source>
        <dbReference type="EMBL" id="EGG15894.1"/>
    </source>
</evidence>
<dbReference type="SUPFAM" id="SSF52540">
    <property type="entry name" value="P-loop containing nucleoside triphosphate hydrolases"/>
    <property type="match status" value="1"/>
</dbReference>
<accession>F4Q7Z4</accession>
<sequence length="607" mass="71055">MPFTCRVVFGNNKDEIIFNDTTNYGRLKPIIKASKELGIWDTPIHLYKDPTLTSLLEPDTAVDTELSRIYVSAQPSQEHINLKRGRESNDIQLGLKKANFGSSVINLPFDPFARSSDRSRFEYNDDLVQLVNRTTTKELEEFIVDKVGKARGICVQGPQGVGKSHSLFHIVMKLRLEKDNRVVYIPDCREWARSGNGYKFFLDSIIFAFSISNDDFIDQYLKRFKILNTEESFTEFLNSVAMYCNNKNLHIYTFFDQHNGLSDQDRTTFPYSMPERYLVVGEHWYRHLTVISGSSNNKKVKDRGWPIFLFVVGFNHTEFKTWREIESNKEFSGKLTIDHLEEIKYLTNYIPGEVKEIWKISKENKHLDVSKVLSRYKNQSTRMIIDQDNYFLLEFVKFKVQETDYMRAIFLMDIGDPATAQHSVTINQQLMYIRKSDYQIVPIIPLVQTVLRNRYLGNESYQIVSTKLYRQIFNKTVKSSKEVRGSTVEKYIIQVLETLVNKDIKWEIDEMQCKKNPNTKSINYGLIETKYINRKTMIFRYNSTQYITNHQFEGVDWSNNSLLVPIMPNFKKAVDWFFWDATSQTLTCCQSTVADSHPNNWKLVNFP</sequence>
<dbReference type="GeneID" id="14867790"/>
<organism evidence="1 2">
    <name type="scientific">Cavenderia fasciculata</name>
    <name type="common">Slime mold</name>
    <name type="synonym">Dictyostelium fasciculatum</name>
    <dbReference type="NCBI Taxonomy" id="261658"/>
    <lineage>
        <taxon>Eukaryota</taxon>
        <taxon>Amoebozoa</taxon>
        <taxon>Evosea</taxon>
        <taxon>Eumycetozoa</taxon>
        <taxon>Dictyostelia</taxon>
        <taxon>Acytosteliales</taxon>
        <taxon>Cavenderiaceae</taxon>
        <taxon>Cavenderia</taxon>
    </lineage>
</organism>
<dbReference type="KEGG" id="dfa:DFA_09563"/>
<protein>
    <recommendedName>
        <fullName evidence="3">Crinkler family protein</fullName>
    </recommendedName>
</protein>
<dbReference type="EMBL" id="GL883025">
    <property type="protein sequence ID" value="EGG15894.1"/>
    <property type="molecule type" value="Genomic_DNA"/>
</dbReference>
<dbReference type="AlphaFoldDB" id="F4Q7Z4"/>
<dbReference type="InterPro" id="IPR027417">
    <property type="entry name" value="P-loop_NTPase"/>
</dbReference>
<dbReference type="OrthoDB" id="20154at2759"/>
<evidence type="ECO:0000313" key="2">
    <source>
        <dbReference type="Proteomes" id="UP000007797"/>
    </source>
</evidence>
<dbReference type="Proteomes" id="UP000007797">
    <property type="component" value="Unassembled WGS sequence"/>
</dbReference>